<dbReference type="GO" id="GO:0016787">
    <property type="term" value="F:hydrolase activity"/>
    <property type="evidence" value="ECO:0007669"/>
    <property type="project" value="UniProtKB-ARBA"/>
</dbReference>
<dbReference type="EMBL" id="CATQJL010000305">
    <property type="protein sequence ID" value="CAJ0602265.1"/>
    <property type="molecule type" value="Genomic_DNA"/>
</dbReference>
<keyword evidence="3" id="KW-0732">Signal</keyword>
<feature type="region of interest" description="Disordered" evidence="1">
    <location>
        <begin position="492"/>
        <end position="518"/>
    </location>
</feature>
<evidence type="ECO:0000256" key="3">
    <source>
        <dbReference type="SAM" id="SignalP"/>
    </source>
</evidence>
<dbReference type="AlphaFoldDB" id="A0AA36H1X3"/>
<protein>
    <recommendedName>
        <fullName evidence="6">AP3A hydrolase</fullName>
    </recommendedName>
</protein>
<name>A0AA36H1X3_CYLNA</name>
<evidence type="ECO:0000313" key="5">
    <source>
        <dbReference type="Proteomes" id="UP001176961"/>
    </source>
</evidence>
<dbReference type="PANTHER" id="PTHR10151">
    <property type="entry name" value="ECTONUCLEOTIDE PYROPHOSPHATASE/PHOSPHODIESTERASE"/>
    <property type="match status" value="1"/>
</dbReference>
<evidence type="ECO:0000256" key="2">
    <source>
        <dbReference type="SAM" id="Phobius"/>
    </source>
</evidence>
<feature type="compositionally biased region" description="Polar residues" evidence="1">
    <location>
        <begin position="492"/>
        <end position="501"/>
    </location>
</feature>
<evidence type="ECO:0008006" key="6">
    <source>
        <dbReference type="Google" id="ProtNLM"/>
    </source>
</evidence>
<evidence type="ECO:0000256" key="1">
    <source>
        <dbReference type="SAM" id="MobiDB-lite"/>
    </source>
</evidence>
<keyword evidence="2" id="KW-0812">Transmembrane</keyword>
<evidence type="ECO:0000313" key="4">
    <source>
        <dbReference type="EMBL" id="CAJ0602265.1"/>
    </source>
</evidence>
<dbReference type="Gene3D" id="3.30.1360.180">
    <property type="match status" value="1"/>
</dbReference>
<dbReference type="Gene3D" id="3.40.720.10">
    <property type="entry name" value="Alkaline Phosphatase, subunit A"/>
    <property type="match status" value="1"/>
</dbReference>
<keyword evidence="2" id="KW-1133">Transmembrane helix</keyword>
<organism evidence="4 5">
    <name type="scientific">Cylicocyclus nassatus</name>
    <name type="common">Nematode worm</name>
    <dbReference type="NCBI Taxonomy" id="53992"/>
    <lineage>
        <taxon>Eukaryota</taxon>
        <taxon>Metazoa</taxon>
        <taxon>Ecdysozoa</taxon>
        <taxon>Nematoda</taxon>
        <taxon>Chromadorea</taxon>
        <taxon>Rhabditida</taxon>
        <taxon>Rhabditina</taxon>
        <taxon>Rhabditomorpha</taxon>
        <taxon>Strongyloidea</taxon>
        <taxon>Strongylidae</taxon>
        <taxon>Cylicocyclus</taxon>
    </lineage>
</organism>
<feature type="signal peptide" evidence="3">
    <location>
        <begin position="1"/>
        <end position="18"/>
    </location>
</feature>
<feature type="transmembrane region" description="Helical" evidence="2">
    <location>
        <begin position="444"/>
        <end position="464"/>
    </location>
</feature>
<reference evidence="4" key="1">
    <citation type="submission" date="2023-07" db="EMBL/GenBank/DDBJ databases">
        <authorList>
            <consortium name="CYATHOMIX"/>
        </authorList>
    </citation>
    <scope>NUCLEOTIDE SEQUENCE</scope>
    <source>
        <strain evidence="4">N/A</strain>
    </source>
</reference>
<dbReference type="CDD" id="cd16018">
    <property type="entry name" value="Enpp"/>
    <property type="match status" value="1"/>
</dbReference>
<feature type="chain" id="PRO_5041215745" description="AP3A hydrolase" evidence="3">
    <location>
        <begin position="19"/>
        <end position="518"/>
    </location>
</feature>
<keyword evidence="2" id="KW-0472">Membrane</keyword>
<proteinExistence type="predicted"/>
<dbReference type="Proteomes" id="UP001176961">
    <property type="component" value="Unassembled WGS sequence"/>
</dbReference>
<dbReference type="Pfam" id="PF01663">
    <property type="entry name" value="Phosphodiest"/>
    <property type="match status" value="1"/>
</dbReference>
<sequence length="518" mass="58391">MILVIGSLISLVLPLVIGWSPHPKLLLISFDGFRYDLLNATMCPNIFKWAARSSWFVNGVRSQYITYTAPNHMSIVTGLREQYHGIVSNYFWDTATGKFFDYFNSTRQQGVVNASLDPSWYLGEPIWLTNEKANSTRHSASFYWPNGEAPFPSAPHKPLIHKAWAGVGNVSVWMNDVDKIIEVFSNDATPVNFVSWYIAEPDNTLHGNGFYNGELRKVVKELDKAFGYLIAKLHDSGLEDSINVILTADHGHAEIQGAKNVMCVRDYIVDEGYDLGDHMIYPHNDSIAQQIYQNLTKAVRDHGYKVNVHLKENIPKQWYYSNSSRIGRIVIEPEVGWAASLNCKTEKLLKTYAPGNVKFNSSTHGMDPDRKEMRAFLIIGGPSVLSGQRFEEIPENIDLYGFMCHLLDIDPAPSNSSLEILSKVLRTTKQISLSVPGMTFESSAFFVLIIPSACAVMMFMVYACRRTIMSENSDWTWSQKGYRPLIMNTVDAEQTNPSSVPTPGKVTSHREDTSEDEF</sequence>
<comment type="caution">
    <text evidence="4">The sequence shown here is derived from an EMBL/GenBank/DDBJ whole genome shotgun (WGS) entry which is preliminary data.</text>
</comment>
<gene>
    <name evidence="4" type="ORF">CYNAS_LOCUS14248</name>
</gene>
<keyword evidence="5" id="KW-1185">Reference proteome</keyword>
<dbReference type="SUPFAM" id="SSF53649">
    <property type="entry name" value="Alkaline phosphatase-like"/>
    <property type="match status" value="1"/>
</dbReference>
<dbReference type="PANTHER" id="PTHR10151:SF120">
    <property type="entry name" value="BIS(5'-ADENOSYL)-TRIPHOSPHATASE"/>
    <property type="match status" value="1"/>
</dbReference>
<dbReference type="InterPro" id="IPR002591">
    <property type="entry name" value="Phosphodiest/P_Trfase"/>
</dbReference>
<accession>A0AA36H1X3</accession>
<dbReference type="InterPro" id="IPR017850">
    <property type="entry name" value="Alkaline_phosphatase_core_sf"/>
</dbReference>